<protein>
    <recommendedName>
        <fullName evidence="3">SAM domain-containing protein</fullName>
    </recommendedName>
</protein>
<dbReference type="PANTHER" id="PTHR10627">
    <property type="entry name" value="SCP160"/>
    <property type="match status" value="1"/>
</dbReference>
<sequence length="317" mass="35117">MAELNPLDGQINGGGGGGGGAGNGETMVGTATKRQRRPSVRLGDIGGDPPLAAYEHLHQQHRRASSKQQLQYQWKQQQQKGSRLRNNETLAVDKNGISNSEDGIEGFVNEGEEGNEGDMDLDRVAIGSWKTFRDSSMKSKRGRGGSIRKRVRSNWVSSKVDESGKLLTSGGEGEGDGEEGFHLDNDDGMDRDFARENSDEEVDRNESPIRSFENNDEDIDVERERGFLKLGEKNRRVTTRVSDEMEGPSDSVERNGVKAWLNQLGLGRYGPVFEIHEVDDEVLPMLTLEDLKDMGINAVGTRRKMYCSIQKLNKGFS</sequence>
<feature type="compositionally biased region" description="Basic and acidic residues" evidence="2">
    <location>
        <begin position="179"/>
        <end position="197"/>
    </location>
</feature>
<dbReference type="CDD" id="cd09487">
    <property type="entry name" value="SAM_superfamily"/>
    <property type="match status" value="1"/>
</dbReference>
<dbReference type="RefSeq" id="XP_027121961.1">
    <property type="nucleotide sequence ID" value="XM_027266160.1"/>
</dbReference>
<dbReference type="Proteomes" id="UP001652660">
    <property type="component" value="Chromosome 4c"/>
</dbReference>
<dbReference type="InterPro" id="IPR013761">
    <property type="entry name" value="SAM/pointed_sf"/>
</dbReference>
<feature type="compositionally biased region" description="Basic residues" evidence="2">
    <location>
        <begin position="138"/>
        <end position="152"/>
    </location>
</feature>
<dbReference type="PANTHER" id="PTHR10627:SF69">
    <property type="entry name" value="PROTEIN BICAUDAL C"/>
    <property type="match status" value="1"/>
</dbReference>
<reference evidence="4" key="1">
    <citation type="journal article" date="2025" name="Foods">
        <title>Unveiling the Microbial Signatures of Arabica Coffee Cherries: Insights into Ripeness Specific Diversity, Functional Traits, and Implications for Quality and Safety.</title>
        <authorList>
            <consortium name="RefSeq"/>
            <person name="Tenea G.N."/>
            <person name="Cifuentes V."/>
            <person name="Reyes P."/>
            <person name="Cevallos-Vallejos M."/>
        </authorList>
    </citation>
    <scope>NUCLEOTIDE SEQUENCE [LARGE SCALE GENOMIC DNA]</scope>
</reference>
<evidence type="ECO:0000256" key="1">
    <source>
        <dbReference type="ARBA" id="ARBA00022737"/>
    </source>
</evidence>
<feature type="region of interest" description="Disordered" evidence="2">
    <location>
        <begin position="1"/>
        <end position="120"/>
    </location>
</feature>
<proteinExistence type="predicted"/>
<dbReference type="PROSITE" id="PS50105">
    <property type="entry name" value="SAM_DOMAIN"/>
    <property type="match status" value="1"/>
</dbReference>
<dbReference type="OrthoDB" id="539213at2759"/>
<evidence type="ECO:0000313" key="5">
    <source>
        <dbReference type="RefSeq" id="XP_027121961.1"/>
    </source>
</evidence>
<keyword evidence="4" id="KW-1185">Reference proteome</keyword>
<reference evidence="5" key="2">
    <citation type="submission" date="2025-08" db="UniProtKB">
        <authorList>
            <consortium name="RefSeq"/>
        </authorList>
    </citation>
    <scope>IDENTIFICATION</scope>
    <source>
        <tissue evidence="5">Leaves</tissue>
    </source>
</reference>
<organism evidence="4 5">
    <name type="scientific">Coffea arabica</name>
    <name type="common">Arabian coffee</name>
    <dbReference type="NCBI Taxonomy" id="13443"/>
    <lineage>
        <taxon>Eukaryota</taxon>
        <taxon>Viridiplantae</taxon>
        <taxon>Streptophyta</taxon>
        <taxon>Embryophyta</taxon>
        <taxon>Tracheophyta</taxon>
        <taxon>Spermatophyta</taxon>
        <taxon>Magnoliopsida</taxon>
        <taxon>eudicotyledons</taxon>
        <taxon>Gunneridae</taxon>
        <taxon>Pentapetalae</taxon>
        <taxon>asterids</taxon>
        <taxon>lamiids</taxon>
        <taxon>Gentianales</taxon>
        <taxon>Rubiaceae</taxon>
        <taxon>Ixoroideae</taxon>
        <taxon>Gardenieae complex</taxon>
        <taxon>Bertiereae - Coffeeae clade</taxon>
        <taxon>Coffeeae</taxon>
        <taxon>Coffea</taxon>
    </lineage>
</organism>
<keyword evidence="1" id="KW-0677">Repeat</keyword>
<dbReference type="SUPFAM" id="SSF47769">
    <property type="entry name" value="SAM/Pointed domain"/>
    <property type="match status" value="1"/>
</dbReference>
<name>A0A6P6X4T8_COFAR</name>
<feature type="compositionally biased region" description="Low complexity" evidence="2">
    <location>
        <begin position="67"/>
        <end position="80"/>
    </location>
</feature>
<dbReference type="GeneID" id="113738886"/>
<feature type="domain" description="SAM" evidence="3">
    <location>
        <begin position="252"/>
        <end position="315"/>
    </location>
</feature>
<dbReference type="Pfam" id="PF00536">
    <property type="entry name" value="SAM_1"/>
    <property type="match status" value="1"/>
</dbReference>
<gene>
    <name evidence="5" type="primary">LOC113738886</name>
</gene>
<accession>A0A6P6X4T8</accession>
<feature type="compositionally biased region" description="Gly residues" evidence="2">
    <location>
        <begin position="11"/>
        <end position="23"/>
    </location>
</feature>
<dbReference type="SMART" id="SM00454">
    <property type="entry name" value="SAM"/>
    <property type="match status" value="1"/>
</dbReference>
<feature type="region of interest" description="Disordered" evidence="2">
    <location>
        <begin position="133"/>
        <end position="212"/>
    </location>
</feature>
<dbReference type="Gene3D" id="1.10.150.50">
    <property type="entry name" value="Transcription Factor, Ets-1"/>
    <property type="match status" value="1"/>
</dbReference>
<dbReference type="AlphaFoldDB" id="A0A6P6X4T8"/>
<evidence type="ECO:0000313" key="4">
    <source>
        <dbReference type="Proteomes" id="UP001652660"/>
    </source>
</evidence>
<evidence type="ECO:0000259" key="3">
    <source>
        <dbReference type="PROSITE" id="PS50105"/>
    </source>
</evidence>
<feature type="compositionally biased region" description="Acidic residues" evidence="2">
    <location>
        <begin position="110"/>
        <end position="119"/>
    </location>
</feature>
<evidence type="ECO:0000256" key="2">
    <source>
        <dbReference type="SAM" id="MobiDB-lite"/>
    </source>
</evidence>
<dbReference type="InterPro" id="IPR001660">
    <property type="entry name" value="SAM"/>
</dbReference>